<dbReference type="RefSeq" id="WP_263739155.1">
    <property type="nucleotide sequence ID" value="NZ_JAOWKZ010000002.1"/>
</dbReference>
<gene>
    <name evidence="2" type="ORF">OEZ71_06545</name>
</gene>
<keyword evidence="1" id="KW-0560">Oxidoreductase</keyword>
<sequence>MKHIGTLVIGAGQAGLAMSRCLSDRNIPHVVLERGGIANSWRHERWDSLRLLTPNWQSRLPGFAYKGEDPDGFMSMPEVTHFLNDYAAASRAPVEDRTRVLLVTARGNGYLVATDRGDWSCETLILATGSCNMASVPGFAADIPEKVDQITALDYRNPDQLAPGGVLVVGASATGVQLAAEIRAAGHEVILSAGEHIRMPRHYRGRDIQWWMDRAGIQTARVDEVDDIDRARRVPSLQLIGSYEQRFCDLSSLAAQGVEIVGRLSAVRDGTALFSGALHNHCALSDLKMNRLLDTLDAWAEDTGIGGIGPVERFAATPCPASSRLSLYLGSGHIRTILWATGFRPDYSWLNLPVFDRKGGLINQEGLVAPGLYVLGLPFMRQRNSALIDGVGADAAALADHILCTRGRSAA</sequence>
<evidence type="ECO:0000313" key="3">
    <source>
        <dbReference type="Proteomes" id="UP001652564"/>
    </source>
</evidence>
<accession>A0ABT2ZMI6</accession>
<keyword evidence="3" id="KW-1185">Reference proteome</keyword>
<dbReference type="Pfam" id="PF13738">
    <property type="entry name" value="Pyr_redox_3"/>
    <property type="match status" value="1"/>
</dbReference>
<dbReference type="PANTHER" id="PTHR43539:SF78">
    <property type="entry name" value="FLAVIN-CONTAINING MONOOXYGENASE"/>
    <property type="match status" value="1"/>
</dbReference>
<dbReference type="InterPro" id="IPR050982">
    <property type="entry name" value="Auxin_biosynth/cation_transpt"/>
</dbReference>
<dbReference type="EMBL" id="JAOWKZ010000002">
    <property type="protein sequence ID" value="MCV2871951.1"/>
    <property type="molecule type" value="Genomic_DNA"/>
</dbReference>
<organism evidence="2 3">
    <name type="scientific">Albidovulum litorale</name>
    <dbReference type="NCBI Taxonomy" id="2984134"/>
    <lineage>
        <taxon>Bacteria</taxon>
        <taxon>Pseudomonadati</taxon>
        <taxon>Pseudomonadota</taxon>
        <taxon>Alphaproteobacteria</taxon>
        <taxon>Rhodobacterales</taxon>
        <taxon>Paracoccaceae</taxon>
        <taxon>Albidovulum</taxon>
    </lineage>
</organism>
<comment type="caution">
    <text evidence="2">The sequence shown here is derived from an EMBL/GenBank/DDBJ whole genome shotgun (WGS) entry which is preliminary data.</text>
</comment>
<protein>
    <submittedName>
        <fullName evidence="2">NAD(P)-binding domain-containing protein</fullName>
    </submittedName>
</protein>
<evidence type="ECO:0000313" key="2">
    <source>
        <dbReference type="EMBL" id="MCV2871951.1"/>
    </source>
</evidence>
<dbReference type="PANTHER" id="PTHR43539">
    <property type="entry name" value="FLAVIN-BINDING MONOOXYGENASE-LIKE PROTEIN (AFU_ORTHOLOGUE AFUA_4G09220)"/>
    <property type="match status" value="1"/>
</dbReference>
<dbReference type="InterPro" id="IPR036188">
    <property type="entry name" value="FAD/NAD-bd_sf"/>
</dbReference>
<evidence type="ECO:0000256" key="1">
    <source>
        <dbReference type="ARBA" id="ARBA00023002"/>
    </source>
</evidence>
<proteinExistence type="predicted"/>
<dbReference type="Proteomes" id="UP001652564">
    <property type="component" value="Unassembled WGS sequence"/>
</dbReference>
<dbReference type="Gene3D" id="3.50.50.60">
    <property type="entry name" value="FAD/NAD(P)-binding domain"/>
    <property type="match status" value="1"/>
</dbReference>
<dbReference type="PRINTS" id="PR00411">
    <property type="entry name" value="PNDRDTASEI"/>
</dbReference>
<name>A0ABT2ZMI6_9RHOB</name>
<dbReference type="SUPFAM" id="SSF51905">
    <property type="entry name" value="FAD/NAD(P)-binding domain"/>
    <property type="match status" value="2"/>
</dbReference>
<reference evidence="2 3" key="1">
    <citation type="submission" date="2022-10" db="EMBL/GenBank/DDBJ databases">
        <title>Defluviimonas sp. nov., isolated from ocean surface sediments.</title>
        <authorList>
            <person name="He W."/>
            <person name="Wang L."/>
            <person name="Zhang D.-F."/>
        </authorList>
    </citation>
    <scope>NUCLEOTIDE SEQUENCE [LARGE SCALE GENOMIC DNA]</scope>
    <source>
        <strain evidence="2 3">WL0050</strain>
    </source>
</reference>